<dbReference type="Gene3D" id="3.40.50.300">
    <property type="entry name" value="P-loop containing nucleotide triphosphate hydrolases"/>
    <property type="match status" value="1"/>
</dbReference>
<dbReference type="GO" id="GO:0002949">
    <property type="term" value="P:tRNA threonylcarbamoyladenosine modification"/>
    <property type="evidence" value="ECO:0007669"/>
    <property type="project" value="InterPro"/>
</dbReference>
<evidence type="ECO:0000256" key="7">
    <source>
        <dbReference type="ARBA" id="ARBA00022741"/>
    </source>
</evidence>
<name>A0A8J4GY81_9BACL</name>
<evidence type="ECO:0000256" key="9">
    <source>
        <dbReference type="ARBA" id="ARBA00022842"/>
    </source>
</evidence>
<dbReference type="InterPro" id="IPR022496">
    <property type="entry name" value="T6A_TsaB"/>
</dbReference>
<dbReference type="Proteomes" id="UP000677918">
    <property type="component" value="Unassembled WGS sequence"/>
</dbReference>
<evidence type="ECO:0000313" key="13">
    <source>
        <dbReference type="Proteomes" id="UP000677918"/>
    </source>
</evidence>
<dbReference type="AlphaFoldDB" id="A0A8J4GY81"/>
<dbReference type="Pfam" id="PF02367">
    <property type="entry name" value="TsaE"/>
    <property type="match status" value="1"/>
</dbReference>
<dbReference type="PANTHER" id="PTHR33540">
    <property type="entry name" value="TRNA THREONYLCARBAMOYLADENOSINE BIOSYNTHESIS PROTEIN TSAE"/>
    <property type="match status" value="1"/>
</dbReference>
<evidence type="ECO:0000313" key="12">
    <source>
        <dbReference type="EMBL" id="GIQ67378.1"/>
    </source>
</evidence>
<evidence type="ECO:0000259" key="11">
    <source>
        <dbReference type="Pfam" id="PF00814"/>
    </source>
</evidence>
<reference evidence="12" key="1">
    <citation type="submission" date="2021-04" db="EMBL/GenBank/DDBJ databases">
        <title>Draft genome sequence of Xylanibacillus composti strain K13.</title>
        <authorList>
            <person name="Uke A."/>
            <person name="Chhe C."/>
            <person name="Baramee S."/>
            <person name="Kosugi A."/>
        </authorList>
    </citation>
    <scope>NUCLEOTIDE SEQUENCE</scope>
    <source>
        <strain evidence="12">K13</strain>
    </source>
</reference>
<evidence type="ECO:0000256" key="1">
    <source>
        <dbReference type="ARBA" id="ARBA00004496"/>
    </source>
</evidence>
<comment type="caution">
    <text evidence="12">The sequence shown here is derived from an EMBL/GenBank/DDBJ whole genome shotgun (WGS) entry which is preliminary data.</text>
</comment>
<evidence type="ECO:0000256" key="10">
    <source>
        <dbReference type="ARBA" id="ARBA00032441"/>
    </source>
</evidence>
<dbReference type="InterPro" id="IPR003442">
    <property type="entry name" value="T6A_TsaE"/>
</dbReference>
<dbReference type="EMBL" id="BOVK01000003">
    <property type="protein sequence ID" value="GIQ67378.1"/>
    <property type="molecule type" value="Genomic_DNA"/>
</dbReference>
<dbReference type="InterPro" id="IPR027417">
    <property type="entry name" value="P-loop_NTPase"/>
</dbReference>
<dbReference type="CDD" id="cd24032">
    <property type="entry name" value="ASKHA_NBD_TsaB"/>
    <property type="match status" value="1"/>
</dbReference>
<keyword evidence="9" id="KW-0460">Magnesium</keyword>
<evidence type="ECO:0000256" key="8">
    <source>
        <dbReference type="ARBA" id="ARBA00022840"/>
    </source>
</evidence>
<dbReference type="NCBIfam" id="TIGR03725">
    <property type="entry name" value="T6A_YeaZ"/>
    <property type="match status" value="1"/>
</dbReference>
<gene>
    <name evidence="12" type="ORF">XYCOK13_02020</name>
</gene>
<evidence type="ECO:0000256" key="2">
    <source>
        <dbReference type="ARBA" id="ARBA00007599"/>
    </source>
</evidence>
<feature type="domain" description="Gcp-like" evidence="11">
    <location>
        <begin position="210"/>
        <end position="317"/>
    </location>
</feature>
<evidence type="ECO:0000256" key="5">
    <source>
        <dbReference type="ARBA" id="ARBA00022694"/>
    </source>
</evidence>
<keyword evidence="8" id="KW-0067">ATP-binding</keyword>
<comment type="subcellular location">
    <subcellularLocation>
        <location evidence="1">Cytoplasm</location>
    </subcellularLocation>
</comment>
<keyword evidence="6" id="KW-0479">Metal-binding</keyword>
<dbReference type="PANTHER" id="PTHR33540:SF2">
    <property type="entry name" value="TRNA THREONYLCARBAMOYLADENOSINE BIOSYNTHESIS PROTEIN TSAE"/>
    <property type="match status" value="1"/>
</dbReference>
<proteinExistence type="inferred from homology"/>
<dbReference type="Gene3D" id="3.30.420.40">
    <property type="match status" value="2"/>
</dbReference>
<evidence type="ECO:0000256" key="6">
    <source>
        <dbReference type="ARBA" id="ARBA00022723"/>
    </source>
</evidence>
<keyword evidence="5" id="KW-0819">tRNA processing</keyword>
<dbReference type="SUPFAM" id="SSF52540">
    <property type="entry name" value="P-loop containing nucleoside triphosphate hydrolases"/>
    <property type="match status" value="1"/>
</dbReference>
<dbReference type="Pfam" id="PF00814">
    <property type="entry name" value="TsaD"/>
    <property type="match status" value="1"/>
</dbReference>
<dbReference type="InterPro" id="IPR000905">
    <property type="entry name" value="Gcp-like_dom"/>
</dbReference>
<dbReference type="InterPro" id="IPR043129">
    <property type="entry name" value="ATPase_NBD"/>
</dbReference>
<dbReference type="NCBIfam" id="TIGR00150">
    <property type="entry name" value="T6A_YjeE"/>
    <property type="match status" value="1"/>
</dbReference>
<sequence>MIRMDRADSGWRIQVEQAAETDRLAAALAPLCGPGTVIALDGDLGAGKTRFSQAFASELGIQETVNSPTFTIIKEYEESRLPFYHMDVYRISEAEAAELGLEDYFYGEGVTLVEWAERIASELPAERLHLRISRGEQEEAREIAVEAIGERYAALGERWMRSLQAASADCQTGQGNGKAPSRILALDTSTALLSTAILVDGEVVAERHSAAERNHSIRLVPAIEELLAEAGMTAADLDGIAVGSGPGSYTGVRIAVTVAKTLAWSLQLPLVSVSTLAALALGGKQNYARGQGAPVWVAPILDARRENVYTGLYALWDGAANMQNMSGDRNRQLQQWLDELIGAAIAGELDGTVVERPAEILVVGETGRFTAQLQAAEERARQGGISFGWQESQIDAAYIGAIGLVREWDAEEVHDVVPNYTQLAEAEAKLLAKRT</sequence>
<dbReference type="SUPFAM" id="SSF53067">
    <property type="entry name" value="Actin-like ATPase domain"/>
    <property type="match status" value="1"/>
</dbReference>
<evidence type="ECO:0000256" key="4">
    <source>
        <dbReference type="ARBA" id="ARBA00022490"/>
    </source>
</evidence>
<dbReference type="GO" id="GO:0046872">
    <property type="term" value="F:metal ion binding"/>
    <property type="evidence" value="ECO:0007669"/>
    <property type="project" value="UniProtKB-KW"/>
</dbReference>
<organism evidence="12 13">
    <name type="scientific">Xylanibacillus composti</name>
    <dbReference type="NCBI Taxonomy" id="1572762"/>
    <lineage>
        <taxon>Bacteria</taxon>
        <taxon>Bacillati</taxon>
        <taxon>Bacillota</taxon>
        <taxon>Bacilli</taxon>
        <taxon>Bacillales</taxon>
        <taxon>Paenibacillaceae</taxon>
        <taxon>Xylanibacillus</taxon>
    </lineage>
</organism>
<dbReference type="GO" id="GO:0005737">
    <property type="term" value="C:cytoplasm"/>
    <property type="evidence" value="ECO:0007669"/>
    <property type="project" value="UniProtKB-SubCell"/>
</dbReference>
<keyword evidence="13" id="KW-1185">Reference proteome</keyword>
<evidence type="ECO:0000256" key="3">
    <source>
        <dbReference type="ARBA" id="ARBA00019010"/>
    </source>
</evidence>
<keyword evidence="7" id="KW-0547">Nucleotide-binding</keyword>
<dbReference type="GO" id="GO:0005524">
    <property type="term" value="F:ATP binding"/>
    <property type="evidence" value="ECO:0007669"/>
    <property type="project" value="UniProtKB-KW"/>
</dbReference>
<protein>
    <recommendedName>
        <fullName evidence="3">tRNA threonylcarbamoyladenosine biosynthesis protein TsaE</fullName>
    </recommendedName>
    <alternativeName>
        <fullName evidence="10">t(6)A37 threonylcarbamoyladenosine biosynthesis protein TsaE</fullName>
    </alternativeName>
</protein>
<comment type="similarity">
    <text evidence="2">Belongs to the TsaE family.</text>
</comment>
<accession>A0A8J4GY81</accession>
<keyword evidence="4" id="KW-0963">Cytoplasm</keyword>